<comment type="subcellular location">
    <subcellularLocation>
        <location evidence="1">Nucleus</location>
    </subcellularLocation>
</comment>
<feature type="region of interest" description="Disordered" evidence="6">
    <location>
        <begin position="1"/>
        <end position="64"/>
    </location>
</feature>
<keyword evidence="4" id="KW-0804">Transcription</keyword>
<dbReference type="InterPro" id="IPR044800">
    <property type="entry name" value="LEC2-like"/>
</dbReference>
<evidence type="ECO:0000259" key="7">
    <source>
        <dbReference type="PROSITE" id="PS50863"/>
    </source>
</evidence>
<gene>
    <name evidence="8" type="ORF">SAY87_021054</name>
</gene>
<evidence type="ECO:0000256" key="1">
    <source>
        <dbReference type="ARBA" id="ARBA00004123"/>
    </source>
</evidence>
<feature type="domain" description="TF-B3" evidence="7">
    <location>
        <begin position="134"/>
        <end position="238"/>
    </location>
</feature>
<comment type="caution">
    <text evidence="8">The sequence shown here is derived from an EMBL/GenBank/DDBJ whole genome shotgun (WGS) entry which is preliminary data.</text>
</comment>
<proteinExistence type="predicted"/>
<organism evidence="8 9">
    <name type="scientific">Trapa incisa</name>
    <dbReference type="NCBI Taxonomy" id="236973"/>
    <lineage>
        <taxon>Eukaryota</taxon>
        <taxon>Viridiplantae</taxon>
        <taxon>Streptophyta</taxon>
        <taxon>Embryophyta</taxon>
        <taxon>Tracheophyta</taxon>
        <taxon>Spermatophyta</taxon>
        <taxon>Magnoliopsida</taxon>
        <taxon>eudicotyledons</taxon>
        <taxon>Gunneridae</taxon>
        <taxon>Pentapetalae</taxon>
        <taxon>rosids</taxon>
        <taxon>malvids</taxon>
        <taxon>Myrtales</taxon>
        <taxon>Lythraceae</taxon>
        <taxon>Trapa</taxon>
    </lineage>
</organism>
<evidence type="ECO:0000256" key="6">
    <source>
        <dbReference type="SAM" id="MobiDB-lite"/>
    </source>
</evidence>
<evidence type="ECO:0000313" key="8">
    <source>
        <dbReference type="EMBL" id="KAK4752256.1"/>
    </source>
</evidence>
<keyword evidence="2" id="KW-0805">Transcription regulation</keyword>
<dbReference type="CDD" id="cd10017">
    <property type="entry name" value="B3_DNA"/>
    <property type="match status" value="1"/>
</dbReference>
<dbReference type="AlphaFoldDB" id="A0AAN7JR85"/>
<dbReference type="PROSITE" id="PS50863">
    <property type="entry name" value="B3"/>
    <property type="match status" value="1"/>
</dbReference>
<dbReference type="SMART" id="SM01019">
    <property type="entry name" value="B3"/>
    <property type="match status" value="1"/>
</dbReference>
<dbReference type="Pfam" id="PF02362">
    <property type="entry name" value="B3"/>
    <property type="match status" value="1"/>
</dbReference>
<dbReference type="GO" id="GO:0005634">
    <property type="term" value="C:nucleus"/>
    <property type="evidence" value="ECO:0007669"/>
    <property type="project" value="UniProtKB-SubCell"/>
</dbReference>
<dbReference type="Proteomes" id="UP001345219">
    <property type="component" value="Chromosome 16"/>
</dbReference>
<dbReference type="EMBL" id="JAXIOK010000016">
    <property type="protein sequence ID" value="KAK4752256.1"/>
    <property type="molecule type" value="Genomic_DNA"/>
</dbReference>
<dbReference type="SUPFAM" id="SSF101936">
    <property type="entry name" value="DNA-binding pseudobarrel domain"/>
    <property type="match status" value="1"/>
</dbReference>
<name>A0AAN7JR85_9MYRT</name>
<evidence type="ECO:0000256" key="2">
    <source>
        <dbReference type="ARBA" id="ARBA00023015"/>
    </source>
</evidence>
<accession>A0AAN7JR85</accession>
<evidence type="ECO:0000256" key="3">
    <source>
        <dbReference type="ARBA" id="ARBA00023125"/>
    </source>
</evidence>
<dbReference type="GO" id="GO:0003700">
    <property type="term" value="F:DNA-binding transcription factor activity"/>
    <property type="evidence" value="ECO:0007669"/>
    <property type="project" value="InterPro"/>
</dbReference>
<keyword evidence="3" id="KW-0238">DNA-binding</keyword>
<dbReference type="PANTHER" id="PTHR31140">
    <property type="entry name" value="B3 DOMAIN-CONTAINING TRANSCRIPTION FACTOR ABI3"/>
    <property type="match status" value="1"/>
</dbReference>
<dbReference type="InterPro" id="IPR015300">
    <property type="entry name" value="DNA-bd_pseudobarrel_sf"/>
</dbReference>
<dbReference type="PANTHER" id="PTHR31140:SF123">
    <property type="entry name" value="B3 DOMAIN-CONTAINING TRANSCRIPTION FACTOR NGA1"/>
    <property type="match status" value="1"/>
</dbReference>
<evidence type="ECO:0000313" key="9">
    <source>
        <dbReference type="Proteomes" id="UP001345219"/>
    </source>
</evidence>
<feature type="compositionally biased region" description="Pro residues" evidence="6">
    <location>
        <begin position="38"/>
        <end position="50"/>
    </location>
</feature>
<sequence>MDLKSTKGFPNFVEEDYPEANRGKHHQFYSFASSNGASPPPPPPSPPPGPFNGGFTYGNNNHRPQMVTWLGDHKLSIGDENPTKPAGDHSSTKNLSLRWTDLSMNSKYPQVADEEGEVGNKIIREVVAEKEHMFDKVVTPSDVGKLNRLVIPKQHAERFFPLDSPASGKGGLLLSFEDRTGKLWMFRYSYWNSSQSYVMTKGWSRFVKEKSLDAGDIVSFLRGVVDKDRLFIDWRHRPNARLEAPVSISYPGALPIPHGHSFSFHQPAPTGMGIVNYPINFRRDLHRVGLTAMAEVGRDPPRTNIYGSIINSALRDGSVFYQRPTAAAPAGRGVGTCGYGIEPPVVFEAEKVVRAPGKKQLRLFGVNMDCSMSESDESEIPDTSSSQYTQYRKLSMHSSMLQPNFERVDKVRGPTSS</sequence>
<dbReference type="Gene3D" id="2.40.330.10">
    <property type="entry name" value="DNA-binding pseudobarrel domain"/>
    <property type="match status" value="1"/>
</dbReference>
<keyword evidence="9" id="KW-1185">Reference proteome</keyword>
<evidence type="ECO:0000256" key="4">
    <source>
        <dbReference type="ARBA" id="ARBA00023163"/>
    </source>
</evidence>
<dbReference type="FunFam" id="2.40.330.10:FF:000002">
    <property type="entry name" value="B3 domain-containing protein"/>
    <property type="match status" value="1"/>
</dbReference>
<feature type="compositionally biased region" description="Polar residues" evidence="6">
    <location>
        <begin position="381"/>
        <end position="393"/>
    </location>
</feature>
<dbReference type="InterPro" id="IPR003340">
    <property type="entry name" value="B3_DNA-bd"/>
</dbReference>
<feature type="region of interest" description="Disordered" evidence="6">
    <location>
        <begin position="373"/>
        <end position="393"/>
    </location>
</feature>
<evidence type="ECO:0000256" key="5">
    <source>
        <dbReference type="ARBA" id="ARBA00023242"/>
    </source>
</evidence>
<dbReference type="GO" id="GO:0003677">
    <property type="term" value="F:DNA binding"/>
    <property type="evidence" value="ECO:0007669"/>
    <property type="project" value="UniProtKB-KW"/>
</dbReference>
<protein>
    <recommendedName>
        <fullName evidence="7">TF-B3 domain-containing protein</fullName>
    </recommendedName>
</protein>
<keyword evidence="5" id="KW-0539">Nucleus</keyword>
<reference evidence="8 9" key="1">
    <citation type="journal article" date="2023" name="Hortic Res">
        <title>Pangenome of water caltrop reveals structural variations and asymmetric subgenome divergence after allopolyploidization.</title>
        <authorList>
            <person name="Zhang X."/>
            <person name="Chen Y."/>
            <person name="Wang L."/>
            <person name="Yuan Y."/>
            <person name="Fang M."/>
            <person name="Shi L."/>
            <person name="Lu R."/>
            <person name="Comes H.P."/>
            <person name="Ma Y."/>
            <person name="Chen Y."/>
            <person name="Huang G."/>
            <person name="Zhou Y."/>
            <person name="Zheng Z."/>
            <person name="Qiu Y."/>
        </authorList>
    </citation>
    <scope>NUCLEOTIDE SEQUENCE [LARGE SCALE GENOMIC DNA]</scope>
    <source>
        <tissue evidence="8">Roots</tissue>
    </source>
</reference>